<dbReference type="GO" id="GO:0071555">
    <property type="term" value="P:cell wall organization"/>
    <property type="evidence" value="ECO:0007669"/>
    <property type="project" value="UniProtKB-KW"/>
</dbReference>
<dbReference type="Pfam" id="PF01098">
    <property type="entry name" value="FTSW_RODA_SPOVE"/>
    <property type="match status" value="1"/>
</dbReference>
<evidence type="ECO:0000256" key="18">
    <source>
        <dbReference type="ARBA" id="ARBA00041418"/>
    </source>
</evidence>
<evidence type="ECO:0000256" key="10">
    <source>
        <dbReference type="ARBA" id="ARBA00022989"/>
    </source>
</evidence>
<evidence type="ECO:0000256" key="2">
    <source>
        <dbReference type="ARBA" id="ARBA00004752"/>
    </source>
</evidence>
<dbReference type="InterPro" id="IPR013437">
    <property type="entry name" value="FtsW"/>
</dbReference>
<evidence type="ECO:0000256" key="14">
    <source>
        <dbReference type="ARBA" id="ARBA00032370"/>
    </source>
</evidence>
<sequence length="409" mass="44586">MGALDNRVQKGGGTVEESRSKLYIDWYLITAVVIMTAFGLIMVYSASFVQGYQNYGDVTYFFDRHLIWVVLGSLGFLFFMFFPYRHFRRLVPFILLASVAMLIIVALPGVGHTVNGATRWIAIGGFTIQPSEFVKLGMIIYLAYIYSRKQSYIHDFKSGLFPPLVITAGVFILIMMQPDLGTGTSIVLVAGLIAFYSGARFFHMISLGTLAAAGLYYYASSAEYRMNRITGFVNAFELEQSDGFQLVQSYIAIAHGGITGAGFGQSVQKLFYLPEAHTDFILAIVSEELGFLGILLALGGVGFIIGRGFLIGVRCRDTFGSLLAFGIVSQLAIQVIFNSGAVSGFLPITGIPFPFLSYGGSSLLVTLAGIGILANISRKTEKERESYASDNKEMHDEGTLAKTSVSRGV</sequence>
<keyword evidence="6" id="KW-0808">Transferase</keyword>
<comment type="function">
    <text evidence="21">Peptidoglycan polymerase that is essential for cell division.</text>
</comment>
<keyword evidence="25" id="KW-1185">Reference proteome</keyword>
<feature type="transmembrane region" description="Helical" evidence="23">
    <location>
        <begin position="156"/>
        <end position="174"/>
    </location>
</feature>
<comment type="pathway">
    <text evidence="2">Cell wall biogenesis; peptidoglycan biosynthesis.</text>
</comment>
<comment type="caution">
    <text evidence="24">The sequence shown here is derived from an EMBL/GenBank/DDBJ whole genome shotgun (WGS) entry which is preliminary data.</text>
</comment>
<evidence type="ECO:0000256" key="12">
    <source>
        <dbReference type="ARBA" id="ARBA00023306"/>
    </source>
</evidence>
<dbReference type="GO" id="GO:0015648">
    <property type="term" value="F:lipid-linked peptidoglycan transporter activity"/>
    <property type="evidence" value="ECO:0007669"/>
    <property type="project" value="TreeGrafter"/>
</dbReference>
<keyword evidence="10 23" id="KW-1133">Transmembrane helix</keyword>
<evidence type="ECO:0000256" key="1">
    <source>
        <dbReference type="ARBA" id="ARBA00004651"/>
    </source>
</evidence>
<dbReference type="PANTHER" id="PTHR30474:SF2">
    <property type="entry name" value="PEPTIDOGLYCAN GLYCOSYLTRANSFERASE FTSW-RELATED"/>
    <property type="match status" value="1"/>
</dbReference>
<evidence type="ECO:0000256" key="19">
    <source>
        <dbReference type="ARBA" id="ARBA00044770"/>
    </source>
</evidence>
<evidence type="ECO:0000256" key="22">
    <source>
        <dbReference type="SAM" id="MobiDB-lite"/>
    </source>
</evidence>
<evidence type="ECO:0000256" key="8">
    <source>
        <dbReference type="ARBA" id="ARBA00022960"/>
    </source>
</evidence>
<evidence type="ECO:0000256" key="23">
    <source>
        <dbReference type="SAM" id="Phobius"/>
    </source>
</evidence>
<evidence type="ECO:0000256" key="4">
    <source>
        <dbReference type="ARBA" id="ARBA00022618"/>
    </source>
</evidence>
<dbReference type="GO" id="GO:0032153">
    <property type="term" value="C:cell division site"/>
    <property type="evidence" value="ECO:0007669"/>
    <property type="project" value="TreeGrafter"/>
</dbReference>
<feature type="transmembrane region" description="Helical" evidence="23">
    <location>
        <begin position="66"/>
        <end position="84"/>
    </location>
</feature>
<evidence type="ECO:0000313" key="25">
    <source>
        <dbReference type="Proteomes" id="UP000752012"/>
    </source>
</evidence>
<keyword evidence="8" id="KW-0133">Cell shape</keyword>
<comment type="catalytic activity">
    <reaction evidence="20">
        <text>[GlcNAc-(1-&gt;4)-Mur2Ac(oyl-L-Ala-gamma-D-Glu-L-Lys-D-Ala-D-Ala)](n)-di-trans,octa-cis-undecaprenyl diphosphate + beta-D-GlcNAc-(1-&gt;4)-Mur2Ac(oyl-L-Ala-gamma-D-Glu-L-Lys-D-Ala-D-Ala)-di-trans,octa-cis-undecaprenyl diphosphate = [GlcNAc-(1-&gt;4)-Mur2Ac(oyl-L-Ala-gamma-D-Glu-L-Lys-D-Ala-D-Ala)](n+1)-di-trans,octa-cis-undecaprenyl diphosphate + di-trans,octa-cis-undecaprenyl diphosphate + H(+)</text>
        <dbReference type="Rhea" id="RHEA:23708"/>
        <dbReference type="Rhea" id="RHEA-COMP:9602"/>
        <dbReference type="Rhea" id="RHEA-COMP:9603"/>
        <dbReference type="ChEBI" id="CHEBI:15378"/>
        <dbReference type="ChEBI" id="CHEBI:58405"/>
        <dbReference type="ChEBI" id="CHEBI:60033"/>
        <dbReference type="ChEBI" id="CHEBI:78435"/>
        <dbReference type="EC" id="2.4.99.28"/>
    </reaction>
</comment>
<evidence type="ECO:0000256" key="11">
    <source>
        <dbReference type="ARBA" id="ARBA00023136"/>
    </source>
</evidence>
<dbReference type="InterPro" id="IPR001182">
    <property type="entry name" value="FtsW/RodA"/>
</dbReference>
<keyword evidence="12" id="KW-0131">Cell cycle</keyword>
<comment type="similarity">
    <text evidence="16">Belongs to the SEDS family. FtsW subfamily.</text>
</comment>
<evidence type="ECO:0000256" key="15">
    <source>
        <dbReference type="ARBA" id="ARBA00033270"/>
    </source>
</evidence>
<dbReference type="NCBIfam" id="TIGR02614">
    <property type="entry name" value="ftsW"/>
    <property type="match status" value="1"/>
</dbReference>
<feature type="transmembrane region" description="Helical" evidence="23">
    <location>
        <begin position="91"/>
        <end position="114"/>
    </location>
</feature>
<feature type="transmembrane region" description="Helical" evidence="23">
    <location>
        <begin position="120"/>
        <end position="144"/>
    </location>
</feature>
<name>A0A969PS25_9BACI</name>
<feature type="transmembrane region" description="Helical" evidence="23">
    <location>
        <begin position="289"/>
        <end position="310"/>
    </location>
</feature>
<organism evidence="24 25">
    <name type="scientific">Alkalicoccus luteus</name>
    <dbReference type="NCBI Taxonomy" id="1237094"/>
    <lineage>
        <taxon>Bacteria</taxon>
        <taxon>Bacillati</taxon>
        <taxon>Bacillota</taxon>
        <taxon>Bacilli</taxon>
        <taxon>Bacillales</taxon>
        <taxon>Bacillaceae</taxon>
        <taxon>Alkalicoccus</taxon>
    </lineage>
</organism>
<evidence type="ECO:0000256" key="5">
    <source>
        <dbReference type="ARBA" id="ARBA00022676"/>
    </source>
</evidence>
<accession>A0A969PS25</accession>
<evidence type="ECO:0000256" key="16">
    <source>
        <dbReference type="ARBA" id="ARBA00038053"/>
    </source>
</evidence>
<reference evidence="24 25" key="1">
    <citation type="submission" date="2020-03" db="EMBL/GenBank/DDBJ databases">
        <title>Assessment of the enzymatic potential of alkaline-tolerant lipase obtained from Bacillus luteus H11 (technogenic soil) for the bioremediation of saline soils contaminated with petroleum substances.</title>
        <authorList>
            <person name="Kalwasinska A."/>
        </authorList>
    </citation>
    <scope>NUCLEOTIDE SEQUENCE [LARGE SCALE GENOMIC DNA]</scope>
    <source>
        <strain evidence="24 25">H11</strain>
    </source>
</reference>
<evidence type="ECO:0000313" key="24">
    <source>
        <dbReference type="EMBL" id="NJP36933.1"/>
    </source>
</evidence>
<dbReference type="GO" id="GO:0009252">
    <property type="term" value="P:peptidoglycan biosynthetic process"/>
    <property type="evidence" value="ECO:0007669"/>
    <property type="project" value="UniProtKB-KW"/>
</dbReference>
<dbReference type="Proteomes" id="UP000752012">
    <property type="component" value="Unassembled WGS sequence"/>
</dbReference>
<dbReference type="GO" id="GO:0008360">
    <property type="term" value="P:regulation of cell shape"/>
    <property type="evidence" value="ECO:0007669"/>
    <property type="project" value="UniProtKB-KW"/>
</dbReference>
<feature type="transmembrane region" description="Helical" evidence="23">
    <location>
        <begin position="201"/>
        <end position="219"/>
    </location>
</feature>
<keyword evidence="5" id="KW-0328">Glycosyltransferase</keyword>
<proteinExistence type="inferred from homology"/>
<dbReference type="GO" id="GO:0051301">
    <property type="term" value="P:cell division"/>
    <property type="evidence" value="ECO:0007669"/>
    <property type="project" value="UniProtKB-KW"/>
</dbReference>
<feature type="transmembrane region" description="Helical" evidence="23">
    <location>
        <begin position="180"/>
        <end position="196"/>
    </location>
</feature>
<dbReference type="EC" id="2.4.99.28" evidence="19"/>
<feature type="transmembrane region" description="Helical" evidence="23">
    <location>
        <begin position="26"/>
        <end position="46"/>
    </location>
</feature>
<dbReference type="GO" id="GO:0005886">
    <property type="term" value="C:plasma membrane"/>
    <property type="evidence" value="ECO:0007669"/>
    <property type="project" value="UniProtKB-SubCell"/>
</dbReference>
<dbReference type="PANTHER" id="PTHR30474">
    <property type="entry name" value="CELL CYCLE PROTEIN"/>
    <property type="match status" value="1"/>
</dbReference>
<evidence type="ECO:0000256" key="3">
    <source>
        <dbReference type="ARBA" id="ARBA00022475"/>
    </source>
</evidence>
<dbReference type="AlphaFoldDB" id="A0A969PS25"/>
<protein>
    <recommendedName>
        <fullName evidence="17">Probable peptidoglycan glycosyltransferase FtsW</fullName>
        <ecNumber evidence="19">2.4.99.28</ecNumber>
    </recommendedName>
    <alternativeName>
        <fullName evidence="18">Cell division protein FtsW</fullName>
    </alternativeName>
    <alternativeName>
        <fullName evidence="15">Cell wall polymerase</fullName>
    </alternativeName>
    <alternativeName>
        <fullName evidence="14">Peptidoglycan polymerase</fullName>
    </alternativeName>
</protein>
<keyword evidence="4" id="KW-0132">Cell division</keyword>
<evidence type="ECO:0000256" key="6">
    <source>
        <dbReference type="ARBA" id="ARBA00022679"/>
    </source>
</evidence>
<comment type="subcellular location">
    <subcellularLocation>
        <location evidence="1">Cell membrane</location>
        <topology evidence="1">Multi-pass membrane protein</topology>
    </subcellularLocation>
</comment>
<feature type="region of interest" description="Disordered" evidence="22">
    <location>
        <begin position="384"/>
        <end position="409"/>
    </location>
</feature>
<keyword evidence="13" id="KW-0961">Cell wall biogenesis/degradation</keyword>
<dbReference type="EMBL" id="JAATHJ010000005">
    <property type="protein sequence ID" value="NJP36933.1"/>
    <property type="molecule type" value="Genomic_DNA"/>
</dbReference>
<feature type="transmembrane region" description="Helical" evidence="23">
    <location>
        <begin position="322"/>
        <end position="349"/>
    </location>
</feature>
<evidence type="ECO:0000256" key="20">
    <source>
        <dbReference type="ARBA" id="ARBA00049902"/>
    </source>
</evidence>
<keyword evidence="7 23" id="KW-0812">Transmembrane</keyword>
<evidence type="ECO:0000256" key="9">
    <source>
        <dbReference type="ARBA" id="ARBA00022984"/>
    </source>
</evidence>
<keyword evidence="3" id="KW-1003">Cell membrane</keyword>
<dbReference type="GO" id="GO:0008955">
    <property type="term" value="F:peptidoglycan glycosyltransferase activity"/>
    <property type="evidence" value="ECO:0007669"/>
    <property type="project" value="UniProtKB-EC"/>
</dbReference>
<evidence type="ECO:0000256" key="17">
    <source>
        <dbReference type="ARBA" id="ARBA00041185"/>
    </source>
</evidence>
<evidence type="ECO:0000256" key="7">
    <source>
        <dbReference type="ARBA" id="ARBA00022692"/>
    </source>
</evidence>
<evidence type="ECO:0000256" key="21">
    <source>
        <dbReference type="ARBA" id="ARBA00049966"/>
    </source>
</evidence>
<evidence type="ECO:0000256" key="13">
    <source>
        <dbReference type="ARBA" id="ARBA00023316"/>
    </source>
</evidence>
<feature type="transmembrane region" description="Helical" evidence="23">
    <location>
        <begin position="355"/>
        <end position="376"/>
    </location>
</feature>
<keyword evidence="11 23" id="KW-0472">Membrane</keyword>
<keyword evidence="9" id="KW-0573">Peptidoglycan synthesis</keyword>
<feature type="compositionally biased region" description="Basic and acidic residues" evidence="22">
    <location>
        <begin position="384"/>
        <end position="399"/>
    </location>
</feature>
<gene>
    <name evidence="24" type="primary">ftsW</name>
    <name evidence="24" type="ORF">HCN83_04960</name>
</gene>